<accession>A0A3D3RD75</accession>
<keyword evidence="1" id="KW-0472">Membrane</keyword>
<proteinExistence type="predicted"/>
<feature type="transmembrane region" description="Helical" evidence="1">
    <location>
        <begin position="201"/>
        <end position="217"/>
    </location>
</feature>
<gene>
    <name evidence="2" type="ORF">DIT97_28570</name>
</gene>
<evidence type="ECO:0000256" key="1">
    <source>
        <dbReference type="SAM" id="Phobius"/>
    </source>
</evidence>
<dbReference type="EMBL" id="DQAY01000176">
    <property type="protein sequence ID" value="HCO26773.1"/>
    <property type="molecule type" value="Genomic_DNA"/>
</dbReference>
<name>A0A3D3RD75_9PLAN</name>
<comment type="caution">
    <text evidence="2">The sequence shown here is derived from an EMBL/GenBank/DDBJ whole genome shotgun (WGS) entry which is preliminary data.</text>
</comment>
<evidence type="ECO:0000313" key="2">
    <source>
        <dbReference type="EMBL" id="HCO26773.1"/>
    </source>
</evidence>
<dbReference type="AlphaFoldDB" id="A0A3D3RD75"/>
<protein>
    <submittedName>
        <fullName evidence="2">Uncharacterized protein</fullName>
    </submittedName>
</protein>
<dbReference type="Proteomes" id="UP000263642">
    <property type="component" value="Unassembled WGS sequence"/>
</dbReference>
<feature type="transmembrane region" description="Helical" evidence="1">
    <location>
        <begin position="21"/>
        <end position="38"/>
    </location>
</feature>
<feature type="transmembrane region" description="Helical" evidence="1">
    <location>
        <begin position="178"/>
        <end position="195"/>
    </location>
</feature>
<organism evidence="2 3">
    <name type="scientific">Gimesia maris</name>
    <dbReference type="NCBI Taxonomy" id="122"/>
    <lineage>
        <taxon>Bacteria</taxon>
        <taxon>Pseudomonadati</taxon>
        <taxon>Planctomycetota</taxon>
        <taxon>Planctomycetia</taxon>
        <taxon>Planctomycetales</taxon>
        <taxon>Planctomycetaceae</taxon>
        <taxon>Gimesia</taxon>
    </lineage>
</organism>
<sequence>MNEILSEQSYRPGPWYRSLFSTYRIFTLAIGVFLIHDACSRGGNLTDRFVILTLIYITCVMFMSTAGVWAFLTYSRWVRVILSEQTITKLEGDKEHVIVLNQISHLNWLSISDEMIVESPADSFRINLDDFRRTDQHAIIAFLRNAVPLEQQEKWEPFLEVRRRSIDPDAALTTGERLLILFCLIATGLAGAMWWNESGPFYLLVGILFLSGAIRSYRWI</sequence>
<feature type="transmembrane region" description="Helical" evidence="1">
    <location>
        <begin position="50"/>
        <end position="72"/>
    </location>
</feature>
<keyword evidence="1" id="KW-1133">Transmembrane helix</keyword>
<reference evidence="2 3" key="1">
    <citation type="journal article" date="2018" name="Nat. Biotechnol.">
        <title>A standardized bacterial taxonomy based on genome phylogeny substantially revises the tree of life.</title>
        <authorList>
            <person name="Parks D.H."/>
            <person name="Chuvochina M."/>
            <person name="Waite D.W."/>
            <person name="Rinke C."/>
            <person name="Skarshewski A."/>
            <person name="Chaumeil P.A."/>
            <person name="Hugenholtz P."/>
        </authorList>
    </citation>
    <scope>NUCLEOTIDE SEQUENCE [LARGE SCALE GENOMIC DNA]</scope>
    <source>
        <strain evidence="2">UBA9375</strain>
    </source>
</reference>
<evidence type="ECO:0000313" key="3">
    <source>
        <dbReference type="Proteomes" id="UP000263642"/>
    </source>
</evidence>
<keyword evidence="1" id="KW-0812">Transmembrane</keyword>